<dbReference type="InterPro" id="IPR044922">
    <property type="entry name" value="DUF2063_N_sf"/>
</dbReference>
<dbReference type="Pfam" id="PF09836">
    <property type="entry name" value="DUF2063"/>
    <property type="match status" value="1"/>
</dbReference>
<dbReference type="EMBL" id="QYYH01000036">
    <property type="protein sequence ID" value="RJY17830.1"/>
    <property type="molecule type" value="Genomic_DNA"/>
</dbReference>
<dbReference type="AlphaFoldDB" id="A0A3A6U1F6"/>
<feature type="domain" description="Putative DNA-binding" evidence="1">
    <location>
        <begin position="7"/>
        <end position="106"/>
    </location>
</feature>
<name>A0A3A6U1F6_9GAMM</name>
<evidence type="ECO:0000313" key="2">
    <source>
        <dbReference type="EMBL" id="RJY17830.1"/>
    </source>
</evidence>
<sequence>MSNLKALQDSFFDYIMRASANEVDAKDHPFYTQVAQQSGISPETRLQIYSNGYFARLRSTIETDHDTLAHYLGDELFEKMVQEYVTSQPSHFRSLRQFCDALPAFLTNTAPFNEFPQIADIATFERRLLNAFDAQDAERATFEELQSLPAEYWPQTQLRFHPSVQLFSCHSNAVEIWQAVKAEETPPDVDIDNQRHWLLWRGHTRLTEFISLSPHQFDLIRGFIDGATIAAQCDVMLVYFDEQQATTEVLGALQAWFSMGLIRSLGETPSIKAVSTRDT</sequence>
<dbReference type="RefSeq" id="WP_121853044.1">
    <property type="nucleotide sequence ID" value="NZ_CP037952.1"/>
</dbReference>
<protein>
    <submittedName>
        <fullName evidence="2">DUF2063 domain-containing protein</fullName>
    </submittedName>
</protein>
<reference evidence="2 3" key="1">
    <citation type="submission" date="2018-09" db="EMBL/GenBank/DDBJ databases">
        <title>Phylogeny of the Shewanellaceae, and recommendation for two new genera, Pseudoshewanella and Parashewanella.</title>
        <authorList>
            <person name="Wang G."/>
        </authorList>
    </citation>
    <scope>NUCLEOTIDE SEQUENCE [LARGE SCALE GENOMIC DNA]</scope>
    <source>
        <strain evidence="2 3">KCTC 22492</strain>
    </source>
</reference>
<evidence type="ECO:0000259" key="1">
    <source>
        <dbReference type="Pfam" id="PF09836"/>
    </source>
</evidence>
<dbReference type="Gene3D" id="1.10.150.690">
    <property type="entry name" value="DUF2063"/>
    <property type="match status" value="1"/>
</dbReference>
<dbReference type="InterPro" id="IPR018640">
    <property type="entry name" value="DUF2063"/>
</dbReference>
<dbReference type="OrthoDB" id="343356at2"/>
<comment type="caution">
    <text evidence="2">The sequence shown here is derived from an EMBL/GenBank/DDBJ whole genome shotgun (WGS) entry which is preliminary data.</text>
</comment>
<organism evidence="2 3">
    <name type="scientific">Parashewanella spongiae</name>
    <dbReference type="NCBI Taxonomy" id="342950"/>
    <lineage>
        <taxon>Bacteria</taxon>
        <taxon>Pseudomonadati</taxon>
        <taxon>Pseudomonadota</taxon>
        <taxon>Gammaproteobacteria</taxon>
        <taxon>Alteromonadales</taxon>
        <taxon>Shewanellaceae</taxon>
        <taxon>Parashewanella</taxon>
    </lineage>
</organism>
<accession>A0A3A6U1F6</accession>
<evidence type="ECO:0000313" key="3">
    <source>
        <dbReference type="Proteomes" id="UP000273022"/>
    </source>
</evidence>
<dbReference type="Proteomes" id="UP000273022">
    <property type="component" value="Unassembled WGS sequence"/>
</dbReference>
<gene>
    <name evidence="2" type="ORF">D5R81_07550</name>
</gene>
<keyword evidence="3" id="KW-1185">Reference proteome</keyword>
<proteinExistence type="predicted"/>